<reference evidence="2 3" key="1">
    <citation type="journal article" date="2012" name="Genome Biol.">
        <title>Genome and low-iron response of an oceanic diatom adapted to chronic iron limitation.</title>
        <authorList>
            <person name="Lommer M."/>
            <person name="Specht M."/>
            <person name="Roy A.S."/>
            <person name="Kraemer L."/>
            <person name="Andreson R."/>
            <person name="Gutowska M.A."/>
            <person name="Wolf J."/>
            <person name="Bergner S.V."/>
            <person name="Schilhabel M.B."/>
            <person name="Klostermeier U.C."/>
            <person name="Beiko R.G."/>
            <person name="Rosenstiel P."/>
            <person name="Hippler M."/>
            <person name="Laroche J."/>
        </authorList>
    </citation>
    <scope>NUCLEOTIDE SEQUENCE [LARGE SCALE GENOMIC DNA]</scope>
    <source>
        <strain evidence="2 3">CCMP1005</strain>
    </source>
</reference>
<sequence>MNVLDKRARRHRGDDRGDAEMDDQALVEEVLRESSDGESSEVDVILNKFRIEQDEIRRLKQVDEYLLEVHGQVPNKKEDEVCRLIYENANSLNSRITGNDKLDKARQMIHELEPDIVAFNEHRLNLRHKDNKNGFKQMFNGGELDLRALAAHNIHENIGRTQEGGTALLAYGKLLEYYDAEGSGKDDTGLGRWTYMRFDGKDGVATVVVCGYNPCYNNKKESNTFYQQNRRYFINNQRDTCCPRVKFRTDLEKTLTRWRNEGARLIVCLDANEDIYKKGIGKMLTESNGLDMVEAVGDFTSRPLGATFFRGSKPIDAVWATKDVAVVGACMMPVGYGIGDHRLFVVDFMLSTMVGDAPTRVVRPKARRLNTNVEGCAERYNKVLEESIRKHRLMEKMKKAHETKSKRKAAKLLNKLDMQSKELMAQAEKKCRRLKSGLIPFSPEAVVWIKRCQVYRSILRWHSGKVRNRGNLKRAARRCGILNPLQIPVTGIIARLEVCKEKCNYFRRHGHKYRRKHLYNRLDVARDKQDETAEKQILAIIQREKERSFWRRLNFALRKQSKGRAVGPVQSEDERGRVIDHTSQAAAEEAIWNEVHRKRYHLAEQAPICQGNLRGEFGYCPPPRIAESILDGSYEFDDDIDPATRELLEEIALIRQKIPKNSASWLINRKKWQQVWKKKNEATSSSESGLHFGHYKAGAESDLISQFHAMKLSLALRRGVGLDRWSRGLSVMLEKKFGVRLVSKLRAILLMEADFNAGNKVVYGERMLDNARKYKLMPEEIFSEKNRMADDGALAKTLFYDVVRQLRVPAAIASVDASNCYDRVAHAMASLIFQSFGVADTAVTAMLETIQEMKFFLRTAFGDSQNFAGSTIHIKTQGLCQGNGASPAGWCVISITILRAHGKKGHGAKFMAPISHIRSRLSAILFVDDTDLIHINMEREEQLVETHEAIQSSVENWSRLLIATGGTLKPAKCFYHLISFDWKPDGSWKYADNSSCVDEDDEDYGSEEYQEWPLFVTLPDGSEEAIAHLEPNKSSITLGVYTCPSGVCDGKRKDSLAYIKEKVKDFVGSVKTGSLRRRQLWTSVDCKLWPSINYGLCASLAELATLSEVLIKEYGKLCPAGGICSKANREIRQLDSGFYGAGFPHLGVEAAVAQINKLLMHYGCQSAVGILYNLSYELMILEVGLSFQPLQLPYKSYSTLLTHCWFKTLWEKCDAYKIKVETHNVPLKFFRERDDWLMQAFIEAGYSGNDLIQLGKVRVYQQAIFISDVFGADGRLIDERYLEARPQEELWSTLRFPKENPSKRAFRLWARALKEVKAFRAGRLGKVINDGHKIWHWRLDPESNRLLHQAGETVEVYINLRANVYIKSADAPQAQFDGKPCSVQTMSPSRVRLRGSLDSAPRDDPPEDFLEVLQSWGHTWLWKRIKLTGNTDWIAEAIRHNTLVAVTDGSYIKEIHPNLCSAAFFLECSAGRGKLLGAFPEKSLCANAFRGELLGLMAIHLILKAVNQIDQQLEGSAKIVSDCLGALGRVSKLPPHRIPSRCKHSDILKNILVNCNDLSFERVYEHVDAHQDDDKEWDQLTREAQLNCACDSGAKRVIHGCAADELPRQRPFPLESICVFVEGEKMTSDTGSHIRFAAQLQLAKQFYNRHGVLTTRQFNQVDWLSVYTTLHGLPRLFRVWACKQVMNIAPTNQNLARRDGRCATCPSCGMHAETTEHVLTCPEEGRVKAFLAAVDTLEEWLESVDTDPVLQYCIVEYLRGRRAVSMMDIARETYAPRLARLGQSQDEIGWTRFLEGMVSKELLRLQTSYIAKRRRPVLTAHRWIVGLITRLLEIAHGQWIYRNFVVHDSIAGTLATQAKEVLQAELETQLELGADGLLEEDKYLLEVNLGNLEESNGDTQAYWLLAIRTAREAASIRRSTAPSAAHEPP</sequence>
<dbReference type="OMA" id="HENIGRT"/>
<name>K0SYI6_THAOC</name>
<proteinExistence type="predicted"/>
<dbReference type="SUPFAM" id="SSF56219">
    <property type="entry name" value="DNase I-like"/>
    <property type="match status" value="1"/>
</dbReference>
<dbReference type="InterPro" id="IPR036691">
    <property type="entry name" value="Endo/exonu/phosph_ase_sf"/>
</dbReference>
<evidence type="ECO:0000313" key="3">
    <source>
        <dbReference type="Proteomes" id="UP000266841"/>
    </source>
</evidence>
<evidence type="ECO:0000313" key="2">
    <source>
        <dbReference type="EMBL" id="EJK63267.1"/>
    </source>
</evidence>
<dbReference type="Gene3D" id="3.60.10.10">
    <property type="entry name" value="Endonuclease/exonuclease/phosphatase"/>
    <property type="match status" value="1"/>
</dbReference>
<protein>
    <submittedName>
        <fullName evidence="2">Uncharacterized protein</fullName>
    </submittedName>
</protein>
<organism evidence="2 3">
    <name type="scientific">Thalassiosira oceanica</name>
    <name type="common">Marine diatom</name>
    <dbReference type="NCBI Taxonomy" id="159749"/>
    <lineage>
        <taxon>Eukaryota</taxon>
        <taxon>Sar</taxon>
        <taxon>Stramenopiles</taxon>
        <taxon>Ochrophyta</taxon>
        <taxon>Bacillariophyta</taxon>
        <taxon>Coscinodiscophyceae</taxon>
        <taxon>Thalassiosirophycidae</taxon>
        <taxon>Thalassiosirales</taxon>
        <taxon>Thalassiosiraceae</taxon>
        <taxon>Thalassiosira</taxon>
    </lineage>
</organism>
<comment type="caution">
    <text evidence="2">The sequence shown here is derived from an EMBL/GenBank/DDBJ whole genome shotgun (WGS) entry which is preliminary data.</text>
</comment>
<feature type="compositionally biased region" description="Basic and acidic residues" evidence="1">
    <location>
        <begin position="1"/>
        <end position="19"/>
    </location>
</feature>
<dbReference type="EMBL" id="AGNL01018352">
    <property type="protein sequence ID" value="EJK63267.1"/>
    <property type="molecule type" value="Genomic_DNA"/>
</dbReference>
<keyword evidence="3" id="KW-1185">Reference proteome</keyword>
<accession>K0SYI6</accession>
<dbReference type="Proteomes" id="UP000266841">
    <property type="component" value="Unassembled WGS sequence"/>
</dbReference>
<gene>
    <name evidence="2" type="ORF">THAOC_16087</name>
</gene>
<dbReference type="OrthoDB" id="56844at2759"/>
<evidence type="ECO:0000256" key="1">
    <source>
        <dbReference type="SAM" id="MobiDB-lite"/>
    </source>
</evidence>
<feature type="region of interest" description="Disordered" evidence="1">
    <location>
        <begin position="1"/>
        <end position="22"/>
    </location>
</feature>